<dbReference type="EMBL" id="CP098809">
    <property type="protein sequence ID" value="USJ28258.1"/>
    <property type="molecule type" value="Genomic_DNA"/>
</dbReference>
<proteinExistence type="predicted"/>
<evidence type="ECO:0000313" key="2">
    <source>
        <dbReference type="Proteomes" id="UP001055460"/>
    </source>
</evidence>
<gene>
    <name evidence="1" type="ORF">NE863_30915</name>
</gene>
<sequence length="191" mass="20800">MQRTIAFIDIFLKQRTTWKGKLQGLAAGLSGAEATYKYAPWGAYVAGAFALSLFGSGRDGQFGTCRVEALAGDKGSRPWPWAHVANRPEQAATARAVVSAERLFSSAGLQPFGHGCCPAVKVLVESTLEIPNDGKSREPLLHRSGSQGDPDRLHAMTLRLWRDAVPMANTWRSGFLIELRPAMQLTPEVYS</sequence>
<protein>
    <submittedName>
        <fullName evidence="1">Uncharacterized protein</fullName>
    </submittedName>
</protein>
<name>A0A9Q8YG32_ENSAD</name>
<reference evidence="1" key="1">
    <citation type="submission" date="2022-06" db="EMBL/GenBank/DDBJ databases">
        <title>Physiological and biochemical characterization and genomic elucidation of a strain of the genus Ensifer adhaerens M8 that combines arsenic oxidation and chromium reduction.</title>
        <authorList>
            <person name="Li X."/>
            <person name="Yu c."/>
        </authorList>
    </citation>
    <scope>NUCLEOTIDE SEQUENCE</scope>
    <source>
        <strain evidence="1">M8</strain>
        <plasmid evidence="1">pB</plasmid>
    </source>
</reference>
<keyword evidence="1" id="KW-0614">Plasmid</keyword>
<evidence type="ECO:0000313" key="1">
    <source>
        <dbReference type="EMBL" id="USJ28258.1"/>
    </source>
</evidence>
<geneLocation type="plasmid" evidence="1 2">
    <name>pB</name>
</geneLocation>
<dbReference type="RefSeq" id="WP_113079339.1">
    <property type="nucleotide sequence ID" value="NZ_CP098809.1"/>
</dbReference>
<accession>A0A9Q8YG32</accession>
<organism evidence="1 2">
    <name type="scientific">Ensifer adhaerens</name>
    <name type="common">Sinorhizobium morelense</name>
    <dbReference type="NCBI Taxonomy" id="106592"/>
    <lineage>
        <taxon>Bacteria</taxon>
        <taxon>Pseudomonadati</taxon>
        <taxon>Pseudomonadota</taxon>
        <taxon>Alphaproteobacteria</taxon>
        <taxon>Hyphomicrobiales</taxon>
        <taxon>Rhizobiaceae</taxon>
        <taxon>Sinorhizobium/Ensifer group</taxon>
        <taxon>Ensifer</taxon>
    </lineage>
</organism>
<dbReference type="Proteomes" id="UP001055460">
    <property type="component" value="Plasmid pB"/>
</dbReference>
<dbReference type="AlphaFoldDB" id="A0A9Q8YG32"/>